<proteinExistence type="predicted"/>
<dbReference type="STRING" id="68775.A0A5C3LNA2"/>
<evidence type="ECO:0000313" key="4">
    <source>
        <dbReference type="EMBL" id="TFK34067.1"/>
    </source>
</evidence>
<dbReference type="OrthoDB" id="3245657at2759"/>
<dbReference type="EMBL" id="ML213637">
    <property type="protein sequence ID" value="TFK34067.1"/>
    <property type="molecule type" value="Genomic_DNA"/>
</dbReference>
<organism evidence="4 5">
    <name type="scientific">Crucibulum laeve</name>
    <dbReference type="NCBI Taxonomy" id="68775"/>
    <lineage>
        <taxon>Eukaryota</taxon>
        <taxon>Fungi</taxon>
        <taxon>Dikarya</taxon>
        <taxon>Basidiomycota</taxon>
        <taxon>Agaricomycotina</taxon>
        <taxon>Agaricomycetes</taxon>
        <taxon>Agaricomycetidae</taxon>
        <taxon>Agaricales</taxon>
        <taxon>Agaricineae</taxon>
        <taxon>Nidulariaceae</taxon>
        <taxon>Crucibulum</taxon>
    </lineage>
</organism>
<evidence type="ECO:0000313" key="5">
    <source>
        <dbReference type="Proteomes" id="UP000308652"/>
    </source>
</evidence>
<reference evidence="4 5" key="1">
    <citation type="journal article" date="2019" name="Nat. Ecol. Evol.">
        <title>Megaphylogeny resolves global patterns of mushroom evolution.</title>
        <authorList>
            <person name="Varga T."/>
            <person name="Krizsan K."/>
            <person name="Foldi C."/>
            <person name="Dima B."/>
            <person name="Sanchez-Garcia M."/>
            <person name="Sanchez-Ramirez S."/>
            <person name="Szollosi G.J."/>
            <person name="Szarkandi J.G."/>
            <person name="Papp V."/>
            <person name="Albert L."/>
            <person name="Andreopoulos W."/>
            <person name="Angelini C."/>
            <person name="Antonin V."/>
            <person name="Barry K.W."/>
            <person name="Bougher N.L."/>
            <person name="Buchanan P."/>
            <person name="Buyck B."/>
            <person name="Bense V."/>
            <person name="Catcheside P."/>
            <person name="Chovatia M."/>
            <person name="Cooper J."/>
            <person name="Damon W."/>
            <person name="Desjardin D."/>
            <person name="Finy P."/>
            <person name="Geml J."/>
            <person name="Haridas S."/>
            <person name="Hughes K."/>
            <person name="Justo A."/>
            <person name="Karasinski D."/>
            <person name="Kautmanova I."/>
            <person name="Kiss B."/>
            <person name="Kocsube S."/>
            <person name="Kotiranta H."/>
            <person name="LaButti K.M."/>
            <person name="Lechner B.E."/>
            <person name="Liimatainen K."/>
            <person name="Lipzen A."/>
            <person name="Lukacs Z."/>
            <person name="Mihaltcheva S."/>
            <person name="Morgado L.N."/>
            <person name="Niskanen T."/>
            <person name="Noordeloos M.E."/>
            <person name="Ohm R.A."/>
            <person name="Ortiz-Santana B."/>
            <person name="Ovrebo C."/>
            <person name="Racz N."/>
            <person name="Riley R."/>
            <person name="Savchenko A."/>
            <person name="Shiryaev A."/>
            <person name="Soop K."/>
            <person name="Spirin V."/>
            <person name="Szebenyi C."/>
            <person name="Tomsovsky M."/>
            <person name="Tulloss R.E."/>
            <person name="Uehling J."/>
            <person name="Grigoriev I.V."/>
            <person name="Vagvolgyi C."/>
            <person name="Papp T."/>
            <person name="Martin F.M."/>
            <person name="Miettinen O."/>
            <person name="Hibbett D.S."/>
            <person name="Nagy L.G."/>
        </authorList>
    </citation>
    <scope>NUCLEOTIDE SEQUENCE [LARGE SCALE GENOMIC DNA]</scope>
    <source>
        <strain evidence="4 5">CBS 166.37</strain>
    </source>
</reference>
<gene>
    <name evidence="4" type="ORF">BDQ12DRAFT_764476</name>
</gene>
<feature type="transmembrane region" description="Helical" evidence="2">
    <location>
        <begin position="119"/>
        <end position="143"/>
    </location>
</feature>
<sequence>MWTPLYYLLIPFFLQAQAILVNVTVDDSGINPLTGQPIIYNPPGVWNLGANCTACTAKIDNRDMQNGTWHDSTFDPPLPMSSQTESQLPTASLVFNDALKLITIYVHRYDNGKGSSNRIPLIVGLTIGVFVFLALITAFVVFVSRRSRQMNTLQFSDGRTRPFIPVYANSQGATSSSQIPSLSTLGFSANPSFAAFNGHGASLGSSASQTTASRERPPALSIFIPSSTPSYTPMMNAPPPAYYVANDPDSIPGGDVGDTKYARAP</sequence>
<accession>A0A5C3LNA2</accession>
<protein>
    <submittedName>
        <fullName evidence="4">Uncharacterized protein</fullName>
    </submittedName>
</protein>
<dbReference type="AlphaFoldDB" id="A0A5C3LNA2"/>
<feature type="chain" id="PRO_5022754312" evidence="3">
    <location>
        <begin position="19"/>
        <end position="265"/>
    </location>
</feature>
<keyword evidence="2" id="KW-0472">Membrane</keyword>
<keyword evidence="2" id="KW-0812">Transmembrane</keyword>
<evidence type="ECO:0000256" key="2">
    <source>
        <dbReference type="SAM" id="Phobius"/>
    </source>
</evidence>
<keyword evidence="3" id="KW-0732">Signal</keyword>
<evidence type="ECO:0000256" key="3">
    <source>
        <dbReference type="SAM" id="SignalP"/>
    </source>
</evidence>
<keyword evidence="2" id="KW-1133">Transmembrane helix</keyword>
<name>A0A5C3LNA2_9AGAR</name>
<feature type="signal peptide" evidence="3">
    <location>
        <begin position="1"/>
        <end position="18"/>
    </location>
</feature>
<dbReference type="Proteomes" id="UP000308652">
    <property type="component" value="Unassembled WGS sequence"/>
</dbReference>
<keyword evidence="5" id="KW-1185">Reference proteome</keyword>
<feature type="region of interest" description="Disordered" evidence="1">
    <location>
        <begin position="237"/>
        <end position="265"/>
    </location>
</feature>
<evidence type="ECO:0000256" key="1">
    <source>
        <dbReference type="SAM" id="MobiDB-lite"/>
    </source>
</evidence>